<evidence type="ECO:0000256" key="2">
    <source>
        <dbReference type="SAM" id="Phobius"/>
    </source>
</evidence>
<keyword evidence="2" id="KW-0812">Transmembrane</keyword>
<evidence type="ECO:0000256" key="3">
    <source>
        <dbReference type="SAM" id="SignalP"/>
    </source>
</evidence>
<reference evidence="4 5" key="1">
    <citation type="journal article" date="2019" name="Int. J. Syst. Evol. Microbiol.">
        <title>The Global Catalogue of Microorganisms (GCM) 10K type strain sequencing project: providing services to taxonomists for standard genome sequencing and annotation.</title>
        <authorList>
            <consortium name="The Broad Institute Genomics Platform"/>
            <consortium name="The Broad Institute Genome Sequencing Center for Infectious Disease"/>
            <person name="Wu L."/>
            <person name="Ma J."/>
        </authorList>
    </citation>
    <scope>NUCLEOTIDE SEQUENCE [LARGE SCALE GENOMIC DNA]</scope>
    <source>
        <strain evidence="4 5">JCM 14942</strain>
    </source>
</reference>
<dbReference type="EMBL" id="BAAAOR010000012">
    <property type="protein sequence ID" value="GAA1511605.1"/>
    <property type="molecule type" value="Genomic_DNA"/>
</dbReference>
<feature type="compositionally biased region" description="Pro residues" evidence="1">
    <location>
        <begin position="170"/>
        <end position="181"/>
    </location>
</feature>
<dbReference type="NCBIfam" id="TIGR03773">
    <property type="entry name" value="anch_rpt_wall"/>
    <property type="match status" value="2"/>
</dbReference>
<feature type="compositionally biased region" description="Low complexity" evidence="1">
    <location>
        <begin position="466"/>
        <end position="487"/>
    </location>
</feature>
<dbReference type="NCBIfam" id="NF038134">
    <property type="entry name" value="choice_anch_M"/>
    <property type="match status" value="2"/>
</dbReference>
<accession>A0ABN2A536</accession>
<keyword evidence="2" id="KW-0472">Membrane</keyword>
<protein>
    <recommendedName>
        <fullName evidence="6">ABC transporter-associated repeat protein</fullName>
    </recommendedName>
</protein>
<evidence type="ECO:0000313" key="5">
    <source>
        <dbReference type="Proteomes" id="UP001500842"/>
    </source>
</evidence>
<feature type="region of interest" description="Disordered" evidence="1">
    <location>
        <begin position="398"/>
        <end position="487"/>
    </location>
</feature>
<dbReference type="InterPro" id="IPR022395">
    <property type="entry name" value="CHP03773_ABC_transptr-like"/>
</dbReference>
<feature type="chain" id="PRO_5045117455" description="ABC transporter-associated repeat protein" evidence="3">
    <location>
        <begin position="30"/>
        <end position="738"/>
    </location>
</feature>
<organism evidence="4 5">
    <name type="scientific">Nocardioides humi</name>
    <dbReference type="NCBI Taxonomy" id="449461"/>
    <lineage>
        <taxon>Bacteria</taxon>
        <taxon>Bacillati</taxon>
        <taxon>Actinomycetota</taxon>
        <taxon>Actinomycetes</taxon>
        <taxon>Propionibacteriales</taxon>
        <taxon>Nocardioidaceae</taxon>
        <taxon>Nocardioides</taxon>
    </lineage>
</organism>
<feature type="compositionally biased region" description="Gly residues" evidence="1">
    <location>
        <begin position="409"/>
        <end position="425"/>
    </location>
</feature>
<sequence>MKALLRVFLPLLLLLVASGLVVAPAEAEADPVTVLSTSDGPVIVFDVATAPDGTPRLALVQDEQAHAPAEVLLALGEALGNGVPLGWSTHRAPDAAPGAALTIDLAVTGPGAVVVQDADPDGRLTLAPDSEGWPLWSFSEPGRYVVDATLAGVTTRYLLDVPAPAEEPVEPPPVEPPPVEPEPVEPEPTDVPPAPPVTLAVQEDDCAVPGLPAGAVRVSAGHFDYGVQVAGGQAVSRVKDDRTSPATWRDPATMLFEVGEPARQQVPDNPALAFLGTAGSTIWTIGQVQADGVPWLGWNTQHESAIANIQGGTTWRLDSVEGPGRLFVYQTGSFGSISPVLGTADGWPRSTVIPANTHAHGNWSFTEPGVYRVRTTHLARLTSGQDVTSTGTLTFRVGPCAQQAPGPADGAGAGDSGSGGKGGGKTKGEKQEKQTAETGADAPAPVPAREPSACVPAPRGQGGASPSGSSGSADPATPTTPQAAQTAVSDGHFDFGSVIEGTALQARVKDDRTQPPSWVEPESLRFVLGKAAEQQVPAGSAYSFLGEPGAPIWLIPQTQVSGVPWLGWNTQHETVRQQVSGSVRYRLDGVSGPGELAVYLTDSFGGVGQKVFGNATGFPRSFDVPLNVHAHGNWVFTAPGTYQVTITQSATLTGGRSVSDQATLTFVVGGSGSGGGGRSVGLTVPLALPVATTRDCVIPATGADDSLTLLLPLGVTLVAAGAAVLGVRRRAIRRLTHV</sequence>
<gene>
    <name evidence="4" type="ORF">GCM10009788_15030</name>
</gene>
<comment type="caution">
    <text evidence="4">The sequence shown here is derived from an EMBL/GenBank/DDBJ whole genome shotgun (WGS) entry which is preliminary data.</text>
</comment>
<proteinExistence type="predicted"/>
<evidence type="ECO:0000313" key="4">
    <source>
        <dbReference type="EMBL" id="GAA1511605.1"/>
    </source>
</evidence>
<dbReference type="NCBIfam" id="TIGR03769">
    <property type="entry name" value="P_ac_wall_RPT"/>
    <property type="match status" value="2"/>
</dbReference>
<evidence type="ECO:0000256" key="1">
    <source>
        <dbReference type="SAM" id="MobiDB-lite"/>
    </source>
</evidence>
<evidence type="ECO:0008006" key="6">
    <source>
        <dbReference type="Google" id="ProtNLM"/>
    </source>
</evidence>
<keyword evidence="5" id="KW-1185">Reference proteome</keyword>
<feature type="compositionally biased region" description="Basic and acidic residues" evidence="1">
    <location>
        <begin position="426"/>
        <end position="435"/>
    </location>
</feature>
<dbReference type="RefSeq" id="WP_141005800.1">
    <property type="nucleotide sequence ID" value="NZ_BAAAOR010000012.1"/>
</dbReference>
<keyword evidence="3" id="KW-0732">Signal</keyword>
<dbReference type="Proteomes" id="UP001500842">
    <property type="component" value="Unassembled WGS sequence"/>
</dbReference>
<dbReference type="InterPro" id="IPR022435">
    <property type="entry name" value="Surface-anchored_actinobac"/>
</dbReference>
<keyword evidence="2" id="KW-1133">Transmembrane helix</keyword>
<name>A0ABN2A536_9ACTN</name>
<feature type="region of interest" description="Disordered" evidence="1">
    <location>
        <begin position="164"/>
        <end position="191"/>
    </location>
</feature>
<feature type="signal peptide" evidence="3">
    <location>
        <begin position="1"/>
        <end position="29"/>
    </location>
</feature>
<dbReference type="NCBIfam" id="TIGR01167">
    <property type="entry name" value="LPXTG_anchor"/>
    <property type="match status" value="1"/>
</dbReference>
<feature type="transmembrane region" description="Helical" evidence="2">
    <location>
        <begin position="707"/>
        <end position="727"/>
    </location>
</feature>